<name>A0ABD1V140_9LAMI</name>
<comment type="caution">
    <text evidence="1">The sequence shown here is derived from an EMBL/GenBank/DDBJ whole genome shotgun (WGS) entry which is preliminary data.</text>
</comment>
<dbReference type="EMBL" id="JBFOLJ010000006">
    <property type="protein sequence ID" value="KAL2531017.1"/>
    <property type="molecule type" value="Genomic_DNA"/>
</dbReference>
<gene>
    <name evidence="1" type="ORF">Fot_23618</name>
</gene>
<evidence type="ECO:0000313" key="1">
    <source>
        <dbReference type="EMBL" id="KAL2531017.1"/>
    </source>
</evidence>
<evidence type="ECO:0000313" key="2">
    <source>
        <dbReference type="Proteomes" id="UP001604277"/>
    </source>
</evidence>
<protein>
    <submittedName>
        <fullName evidence="1">Uncharacterized protein</fullName>
    </submittedName>
</protein>
<dbReference type="Proteomes" id="UP001604277">
    <property type="component" value="Unassembled WGS sequence"/>
</dbReference>
<organism evidence="1 2">
    <name type="scientific">Forsythia ovata</name>
    <dbReference type="NCBI Taxonomy" id="205694"/>
    <lineage>
        <taxon>Eukaryota</taxon>
        <taxon>Viridiplantae</taxon>
        <taxon>Streptophyta</taxon>
        <taxon>Embryophyta</taxon>
        <taxon>Tracheophyta</taxon>
        <taxon>Spermatophyta</taxon>
        <taxon>Magnoliopsida</taxon>
        <taxon>eudicotyledons</taxon>
        <taxon>Gunneridae</taxon>
        <taxon>Pentapetalae</taxon>
        <taxon>asterids</taxon>
        <taxon>lamiids</taxon>
        <taxon>Lamiales</taxon>
        <taxon>Oleaceae</taxon>
        <taxon>Forsythieae</taxon>
        <taxon>Forsythia</taxon>
    </lineage>
</organism>
<dbReference type="AlphaFoldDB" id="A0ABD1V140"/>
<keyword evidence="2" id="KW-1185">Reference proteome</keyword>
<accession>A0ABD1V140</accession>
<proteinExistence type="predicted"/>
<sequence>MGDEKSAHTHFRILILNLMGDEKSKIMVGVIGNSSREREREILIQWLTPLTTITIMMMNRQNPRLLLLFLTITRAARSSLVTTIKHQWMKLSFVGLLTWKSFGRLDQHKVSRMKEIAFKKQAKLEGIYAHAHIEIDTKAA</sequence>
<reference evidence="2" key="1">
    <citation type="submission" date="2024-07" db="EMBL/GenBank/DDBJ databases">
        <title>Two chromosome-level genome assemblies of Korean endemic species Abeliophyllum distichum and Forsythia ovata (Oleaceae).</title>
        <authorList>
            <person name="Jang H."/>
        </authorList>
    </citation>
    <scope>NUCLEOTIDE SEQUENCE [LARGE SCALE GENOMIC DNA]</scope>
</reference>